<reference evidence="2" key="1">
    <citation type="submission" date="2014-09" db="EMBL/GenBank/DDBJ databases">
        <authorList>
            <person name="Magalhaes I.L.F."/>
            <person name="Oliveira U."/>
            <person name="Santos F.R."/>
            <person name="Vidigal T.H.D.A."/>
            <person name="Brescovit A.D."/>
            <person name="Santos A.J."/>
        </authorList>
    </citation>
    <scope>NUCLEOTIDE SEQUENCE</scope>
    <source>
        <tissue evidence="2">Shoot tissue taken approximately 20 cm above the soil surface</tissue>
    </source>
</reference>
<dbReference type="EMBL" id="GBRH01172588">
    <property type="protein sequence ID" value="JAE25308.1"/>
    <property type="molecule type" value="Transcribed_RNA"/>
</dbReference>
<proteinExistence type="predicted"/>
<organism evidence="2">
    <name type="scientific">Arundo donax</name>
    <name type="common">Giant reed</name>
    <name type="synonym">Donax arundinaceus</name>
    <dbReference type="NCBI Taxonomy" id="35708"/>
    <lineage>
        <taxon>Eukaryota</taxon>
        <taxon>Viridiplantae</taxon>
        <taxon>Streptophyta</taxon>
        <taxon>Embryophyta</taxon>
        <taxon>Tracheophyta</taxon>
        <taxon>Spermatophyta</taxon>
        <taxon>Magnoliopsida</taxon>
        <taxon>Liliopsida</taxon>
        <taxon>Poales</taxon>
        <taxon>Poaceae</taxon>
        <taxon>PACMAD clade</taxon>
        <taxon>Arundinoideae</taxon>
        <taxon>Arundineae</taxon>
        <taxon>Arundo</taxon>
    </lineage>
</organism>
<evidence type="ECO:0000256" key="1">
    <source>
        <dbReference type="SAM" id="SignalP"/>
    </source>
</evidence>
<sequence>MILVLSLAFLHLLGAHSRSNVAAQLICFDAKECSKPRFTRPCRRTRSLNLILVRKTECIYANY</sequence>
<reference evidence="2" key="2">
    <citation type="journal article" date="2015" name="Data Brief">
        <title>Shoot transcriptome of the giant reed, Arundo donax.</title>
        <authorList>
            <person name="Barrero R.A."/>
            <person name="Guerrero F.D."/>
            <person name="Moolhuijzen P."/>
            <person name="Goolsby J.A."/>
            <person name="Tidwell J."/>
            <person name="Bellgard S.E."/>
            <person name="Bellgard M.I."/>
        </authorList>
    </citation>
    <scope>NUCLEOTIDE SEQUENCE</scope>
    <source>
        <tissue evidence="2">Shoot tissue taken approximately 20 cm above the soil surface</tissue>
    </source>
</reference>
<accession>A0A0A9GXI7</accession>
<protein>
    <recommendedName>
        <fullName evidence="3">Secreted protein</fullName>
    </recommendedName>
</protein>
<dbReference type="AlphaFoldDB" id="A0A0A9GXI7"/>
<evidence type="ECO:0000313" key="2">
    <source>
        <dbReference type="EMBL" id="JAE25308.1"/>
    </source>
</evidence>
<name>A0A0A9GXI7_ARUDO</name>
<keyword evidence="1" id="KW-0732">Signal</keyword>
<feature type="chain" id="PRO_5002045064" description="Secreted protein" evidence="1">
    <location>
        <begin position="18"/>
        <end position="63"/>
    </location>
</feature>
<feature type="signal peptide" evidence="1">
    <location>
        <begin position="1"/>
        <end position="17"/>
    </location>
</feature>
<evidence type="ECO:0008006" key="3">
    <source>
        <dbReference type="Google" id="ProtNLM"/>
    </source>
</evidence>